<evidence type="ECO:0000256" key="9">
    <source>
        <dbReference type="SAM" id="MobiDB-lite"/>
    </source>
</evidence>
<evidence type="ECO:0000256" key="4">
    <source>
        <dbReference type="ARBA" id="ARBA00022519"/>
    </source>
</evidence>
<dbReference type="PROSITE" id="PS50106">
    <property type="entry name" value="PDZ"/>
    <property type="match status" value="1"/>
</dbReference>
<keyword evidence="7 10" id="KW-1133">Transmembrane helix</keyword>
<evidence type="ECO:0000313" key="12">
    <source>
        <dbReference type="EMBL" id="MEN2750255.1"/>
    </source>
</evidence>
<dbReference type="EMBL" id="JBDGHN010000002">
    <property type="protein sequence ID" value="MEN2750255.1"/>
    <property type="molecule type" value="Genomic_DNA"/>
</dbReference>
<keyword evidence="4" id="KW-0997">Cell inner membrane</keyword>
<accession>A0ABU9X4E4</accession>
<evidence type="ECO:0000256" key="5">
    <source>
        <dbReference type="ARBA" id="ARBA00022692"/>
    </source>
</evidence>
<evidence type="ECO:0000256" key="8">
    <source>
        <dbReference type="ARBA" id="ARBA00023136"/>
    </source>
</evidence>
<evidence type="ECO:0000256" key="7">
    <source>
        <dbReference type="ARBA" id="ARBA00022989"/>
    </source>
</evidence>
<feature type="compositionally biased region" description="Low complexity" evidence="9">
    <location>
        <begin position="212"/>
        <end position="223"/>
    </location>
</feature>
<dbReference type="InterPro" id="IPR036034">
    <property type="entry name" value="PDZ_sf"/>
</dbReference>
<evidence type="ECO:0000256" key="3">
    <source>
        <dbReference type="ARBA" id="ARBA00022475"/>
    </source>
</evidence>
<evidence type="ECO:0000259" key="11">
    <source>
        <dbReference type="PROSITE" id="PS50106"/>
    </source>
</evidence>
<dbReference type="Gene3D" id="2.30.30.830">
    <property type="match status" value="1"/>
</dbReference>
<dbReference type="Pfam" id="PF17820">
    <property type="entry name" value="PDZ_6"/>
    <property type="match status" value="1"/>
</dbReference>
<feature type="region of interest" description="Disordered" evidence="9">
    <location>
        <begin position="166"/>
        <end position="228"/>
    </location>
</feature>
<comment type="subcellular location">
    <subcellularLocation>
        <location evidence="1">Cell inner membrane</location>
    </subcellularLocation>
</comment>
<keyword evidence="13" id="KW-1185">Reference proteome</keyword>
<keyword evidence="3" id="KW-1003">Cell membrane</keyword>
<gene>
    <name evidence="12" type="ORF">AAIR29_01275</name>
</gene>
<keyword evidence="8 10" id="KW-0472">Membrane</keyword>
<proteinExistence type="predicted"/>
<dbReference type="Proteomes" id="UP001461960">
    <property type="component" value="Unassembled WGS sequence"/>
</dbReference>
<organism evidence="12 13">
    <name type="scientific">Psychrobacter saeujeotis</name>
    <dbReference type="NCBI Taxonomy" id="3143436"/>
    <lineage>
        <taxon>Bacteria</taxon>
        <taxon>Pseudomonadati</taxon>
        <taxon>Pseudomonadota</taxon>
        <taxon>Gammaproteobacteria</taxon>
        <taxon>Moraxellales</taxon>
        <taxon>Moraxellaceae</taxon>
        <taxon>Psychrobacter</taxon>
    </lineage>
</organism>
<protein>
    <submittedName>
        <fullName evidence="12">Type II secretion system protein N</fullName>
    </submittedName>
</protein>
<evidence type="ECO:0000256" key="10">
    <source>
        <dbReference type="SAM" id="Phobius"/>
    </source>
</evidence>
<dbReference type="InterPro" id="IPR024961">
    <property type="entry name" value="T2SS_GspC_N"/>
</dbReference>
<dbReference type="SUPFAM" id="SSF50156">
    <property type="entry name" value="PDZ domain-like"/>
    <property type="match status" value="1"/>
</dbReference>
<keyword evidence="2" id="KW-0813">Transport</keyword>
<dbReference type="RefSeq" id="WP_299217459.1">
    <property type="nucleotide sequence ID" value="NZ_JBDGHN010000002.1"/>
</dbReference>
<dbReference type="Gene3D" id="2.30.42.10">
    <property type="match status" value="1"/>
</dbReference>
<feature type="domain" description="PDZ" evidence="11">
    <location>
        <begin position="232"/>
        <end position="285"/>
    </location>
</feature>
<keyword evidence="5 10" id="KW-0812">Transmembrane</keyword>
<keyword evidence="6" id="KW-0653">Protein transport</keyword>
<dbReference type="Pfam" id="PF11356">
    <property type="entry name" value="T2SSC"/>
    <property type="match status" value="1"/>
</dbReference>
<evidence type="ECO:0000256" key="2">
    <source>
        <dbReference type="ARBA" id="ARBA00022448"/>
    </source>
</evidence>
<evidence type="ECO:0000256" key="1">
    <source>
        <dbReference type="ARBA" id="ARBA00004533"/>
    </source>
</evidence>
<evidence type="ECO:0000313" key="13">
    <source>
        <dbReference type="Proteomes" id="UP001461960"/>
    </source>
</evidence>
<reference evidence="12 13" key="1">
    <citation type="submission" date="2024-05" db="EMBL/GenBank/DDBJ databases">
        <authorList>
            <person name="Kim H.-Y."/>
            <person name="Kim E."/>
            <person name="Cai Y."/>
            <person name="Yang S.-M."/>
            <person name="Lee W."/>
        </authorList>
    </citation>
    <scope>NUCLEOTIDE SEQUENCE [LARGE SCALE GENOMIC DNA]</scope>
    <source>
        <strain evidence="12 13">FBL11</strain>
    </source>
</reference>
<name>A0ABU9X4E4_9GAMM</name>
<comment type="caution">
    <text evidence="12">The sequence shown here is derived from an EMBL/GenBank/DDBJ whole genome shotgun (WGS) entry which is preliminary data.</text>
</comment>
<sequence length="322" mass="34135">MTSIPARLKPVVDNLNRFSVWLLLLALGWLAWTAARLLWLILAPPTAPALQVQPLQNNAASNIDNSSLFAIFADPEPVVAATKPPPNVNLKGVLLAIPESMSSALLDVEGEVKNYRINESLQDSGYILVAVDWNAVVIADASGRETVISMADSMPLDQSDMIAGNVSNQRLPSNEPVDDLQPMPLPNAIPNDNVVNATTSSNDGSDNDSTDSDSTNDSNGAASPSSAIDEAVTALQDSPASYLSRMGVMAAGEGYQVTAAMPAGIRNRLGLEPGDRVLKVNGQNIGSDPTQDAGLLKQVQQSGEAQIEVKRGEQVITIRQQF</sequence>
<evidence type="ECO:0000256" key="6">
    <source>
        <dbReference type="ARBA" id="ARBA00022927"/>
    </source>
</evidence>
<dbReference type="InterPro" id="IPR001478">
    <property type="entry name" value="PDZ"/>
</dbReference>
<feature type="transmembrane region" description="Helical" evidence="10">
    <location>
        <begin position="20"/>
        <end position="42"/>
    </location>
</feature>
<dbReference type="InterPro" id="IPR041489">
    <property type="entry name" value="PDZ_6"/>
</dbReference>